<evidence type="ECO:0000313" key="1">
    <source>
        <dbReference type="EMBL" id="KKK55339.1"/>
    </source>
</evidence>
<gene>
    <name evidence="1" type="ORF">LCGC14_3075540</name>
</gene>
<protein>
    <submittedName>
        <fullName evidence="1">Uncharacterized protein</fullName>
    </submittedName>
</protein>
<proteinExistence type="predicted"/>
<name>A0A0F8YMC4_9ZZZZ</name>
<organism evidence="1">
    <name type="scientific">marine sediment metagenome</name>
    <dbReference type="NCBI Taxonomy" id="412755"/>
    <lineage>
        <taxon>unclassified sequences</taxon>
        <taxon>metagenomes</taxon>
        <taxon>ecological metagenomes</taxon>
    </lineage>
</organism>
<dbReference type="InterPro" id="IPR027417">
    <property type="entry name" value="P-loop_NTPase"/>
</dbReference>
<dbReference type="Gene3D" id="3.40.50.300">
    <property type="entry name" value="P-loop containing nucleotide triphosphate hydrolases"/>
    <property type="match status" value="1"/>
</dbReference>
<reference evidence="1" key="1">
    <citation type="journal article" date="2015" name="Nature">
        <title>Complex archaea that bridge the gap between prokaryotes and eukaryotes.</title>
        <authorList>
            <person name="Spang A."/>
            <person name="Saw J.H."/>
            <person name="Jorgensen S.L."/>
            <person name="Zaremba-Niedzwiedzka K."/>
            <person name="Martijn J."/>
            <person name="Lind A.E."/>
            <person name="van Eijk R."/>
            <person name="Schleper C."/>
            <person name="Guy L."/>
            <person name="Ettema T.J."/>
        </authorList>
    </citation>
    <scope>NUCLEOTIDE SEQUENCE</scope>
</reference>
<dbReference type="AlphaFoldDB" id="A0A0F8YMC4"/>
<dbReference type="PROSITE" id="PS51128">
    <property type="entry name" value="ZF_DKSA_2"/>
    <property type="match status" value="1"/>
</dbReference>
<accession>A0A0F8YMC4</accession>
<dbReference type="EMBL" id="LAZR01065540">
    <property type="protein sequence ID" value="KKK55339.1"/>
    <property type="molecule type" value="Genomic_DNA"/>
</dbReference>
<sequence length="187" mass="20849">MGLNAHGIGLVTPVHHPDRKCRWCRATFTPSPYNQSATQRYDKPACGTAWRSRKRTLERLRDAHSKIQIAVRESGHLADAVDEAALAGAQVVDAWHGDRWAEKLAHIVYALQRLQDGAYGLCDECGGPLKIRGDDQDTDAIEKRLESYHQEIDLLVRYYGWKQVLRRVDAGGMVEAVFGGVLSAVGR</sequence>
<comment type="caution">
    <text evidence="1">The sequence shown here is derived from an EMBL/GenBank/DDBJ whole genome shotgun (WGS) entry which is preliminary data.</text>
</comment>